<dbReference type="AlphaFoldDB" id="A0A6J1S8H8"/>
<name>A0A6J1S8H8_FRAOC</name>
<protein>
    <submittedName>
        <fullName evidence="3">Monocarboxylate transporter 9-like</fullName>
    </submittedName>
</protein>
<dbReference type="Gene3D" id="1.20.1250.20">
    <property type="entry name" value="MFS general substrate transporter like domains"/>
    <property type="match status" value="1"/>
</dbReference>
<dbReference type="RefSeq" id="XP_026275540.2">
    <property type="nucleotide sequence ID" value="XM_026419755.2"/>
</dbReference>
<dbReference type="Proteomes" id="UP000504606">
    <property type="component" value="Unplaced"/>
</dbReference>
<dbReference type="SUPFAM" id="SSF103473">
    <property type="entry name" value="MFS general substrate transporter"/>
    <property type="match status" value="1"/>
</dbReference>
<dbReference type="Pfam" id="PF07690">
    <property type="entry name" value="MFS_1"/>
    <property type="match status" value="1"/>
</dbReference>
<keyword evidence="1" id="KW-0812">Transmembrane</keyword>
<dbReference type="InterPro" id="IPR036259">
    <property type="entry name" value="MFS_trans_sf"/>
</dbReference>
<dbReference type="PANTHER" id="PTHR11360">
    <property type="entry name" value="MONOCARBOXYLATE TRANSPORTER"/>
    <property type="match status" value="1"/>
</dbReference>
<feature type="transmembrane region" description="Helical" evidence="1">
    <location>
        <begin position="115"/>
        <end position="134"/>
    </location>
</feature>
<keyword evidence="2" id="KW-1185">Reference proteome</keyword>
<dbReference type="GeneID" id="113204547"/>
<keyword evidence="1" id="KW-0472">Membrane</keyword>
<dbReference type="GO" id="GO:0008028">
    <property type="term" value="F:monocarboxylic acid transmembrane transporter activity"/>
    <property type="evidence" value="ECO:0007669"/>
    <property type="project" value="TreeGrafter"/>
</dbReference>
<evidence type="ECO:0000313" key="2">
    <source>
        <dbReference type="Proteomes" id="UP000504606"/>
    </source>
</evidence>
<feature type="transmembrane region" description="Helical" evidence="1">
    <location>
        <begin position="146"/>
        <end position="166"/>
    </location>
</feature>
<dbReference type="InterPro" id="IPR011701">
    <property type="entry name" value="MFS"/>
</dbReference>
<dbReference type="PANTHER" id="PTHR11360:SF286">
    <property type="entry name" value="GH22266P"/>
    <property type="match status" value="1"/>
</dbReference>
<organism evidence="2 3">
    <name type="scientific">Frankliniella occidentalis</name>
    <name type="common">Western flower thrips</name>
    <name type="synonym">Euthrips occidentalis</name>
    <dbReference type="NCBI Taxonomy" id="133901"/>
    <lineage>
        <taxon>Eukaryota</taxon>
        <taxon>Metazoa</taxon>
        <taxon>Ecdysozoa</taxon>
        <taxon>Arthropoda</taxon>
        <taxon>Hexapoda</taxon>
        <taxon>Insecta</taxon>
        <taxon>Pterygota</taxon>
        <taxon>Neoptera</taxon>
        <taxon>Paraneoptera</taxon>
        <taxon>Thysanoptera</taxon>
        <taxon>Terebrantia</taxon>
        <taxon>Thripoidea</taxon>
        <taxon>Thripidae</taxon>
        <taxon>Frankliniella</taxon>
    </lineage>
</organism>
<dbReference type="InterPro" id="IPR050327">
    <property type="entry name" value="Proton-linked_MCT"/>
</dbReference>
<dbReference type="KEGG" id="foc:113204547"/>
<keyword evidence="1" id="KW-1133">Transmembrane helix</keyword>
<accession>A0A6J1S8H8</accession>
<proteinExistence type="predicted"/>
<gene>
    <name evidence="3" type="primary">LOC113204547</name>
</gene>
<evidence type="ECO:0000313" key="3">
    <source>
        <dbReference type="RefSeq" id="XP_026275540.2"/>
    </source>
</evidence>
<sequence>MVGYFTPFLFSQDQAMKAGVPPDLAEWILPSLGVANAVGRGLSGIACEVPGVSALVLSCITMTMASIVVATTCVCSDPIYQLFASSAYGFFMAPFMAMKSLILVDFLGIERLTNSFGLLLMFQGFAVMIGPPMSGWIYDMTQSYDYVYIISGSLLFIASVLPYLMYPLTTYELKKEIKQASRRSS</sequence>
<dbReference type="OrthoDB" id="6499973at2759"/>
<reference evidence="3" key="1">
    <citation type="submission" date="2025-08" db="UniProtKB">
        <authorList>
            <consortium name="RefSeq"/>
        </authorList>
    </citation>
    <scope>IDENTIFICATION</scope>
    <source>
        <tissue evidence="3">Whole organism</tissue>
    </source>
</reference>
<feature type="transmembrane region" description="Helical" evidence="1">
    <location>
        <begin position="52"/>
        <end position="75"/>
    </location>
</feature>
<feature type="transmembrane region" description="Helical" evidence="1">
    <location>
        <begin position="87"/>
        <end position="109"/>
    </location>
</feature>
<evidence type="ECO:0000256" key="1">
    <source>
        <dbReference type="SAM" id="Phobius"/>
    </source>
</evidence>